<dbReference type="Pfam" id="PF13625">
    <property type="entry name" value="Helicase_C_3"/>
    <property type="match status" value="1"/>
</dbReference>
<protein>
    <recommendedName>
        <fullName evidence="1">Helicase XPB/Ssl2 N-terminal domain-containing protein</fullName>
    </recommendedName>
</protein>
<evidence type="ECO:0000259" key="1">
    <source>
        <dbReference type="Pfam" id="PF13625"/>
    </source>
</evidence>
<dbReference type="OrthoDB" id="3415124at2"/>
<dbReference type="InterPro" id="IPR032830">
    <property type="entry name" value="XPB/Ssl2_N"/>
</dbReference>
<evidence type="ECO:0000313" key="3">
    <source>
        <dbReference type="Proteomes" id="UP000235598"/>
    </source>
</evidence>
<dbReference type="Proteomes" id="UP000235598">
    <property type="component" value="Unassembled WGS sequence"/>
</dbReference>
<reference evidence="2 3" key="1">
    <citation type="submission" date="2017-09" db="EMBL/GenBank/DDBJ databases">
        <title>Bacterial strain isolated from the female urinary microbiota.</title>
        <authorList>
            <person name="Thomas-White K."/>
            <person name="Kumar N."/>
            <person name="Forster S."/>
            <person name="Putonti C."/>
            <person name="Lawley T."/>
            <person name="Wolfe A.J."/>
        </authorList>
    </citation>
    <scope>NUCLEOTIDE SEQUENCE [LARGE SCALE GENOMIC DNA]</scope>
    <source>
        <strain evidence="2 3">UMB1301</strain>
    </source>
</reference>
<accession>A0A2N6VLY2</accession>
<comment type="caution">
    <text evidence="2">The sequence shown here is derived from an EMBL/GenBank/DDBJ whole genome shotgun (WGS) entry which is preliminary data.</text>
</comment>
<proteinExistence type="predicted"/>
<organism evidence="2 3">
    <name type="scientific">Brevibacterium paucivorans</name>
    <dbReference type="NCBI Taxonomy" id="170994"/>
    <lineage>
        <taxon>Bacteria</taxon>
        <taxon>Bacillati</taxon>
        <taxon>Actinomycetota</taxon>
        <taxon>Actinomycetes</taxon>
        <taxon>Micrococcales</taxon>
        <taxon>Brevibacteriaceae</taxon>
        <taxon>Brevibacterium</taxon>
    </lineage>
</organism>
<name>A0A2N6VLY2_9MICO</name>
<gene>
    <name evidence="2" type="ORF">CJ199_08645</name>
</gene>
<feature type="domain" description="Helicase XPB/Ssl2 N-terminal" evidence="1">
    <location>
        <begin position="403"/>
        <end position="524"/>
    </location>
</feature>
<sequence>MSTVSFASWISSAPKESLMAVLECRRDLVRSDTASFQRLAGLASSRAAVAVGLESLNAQQLQLAWAMARSARTQPVITDLQEGPALTALINTALAWPSGDGFRIQPETIAILPTTASATATPPAWADRPSPTTPEQITVPQNVPTNAAAAAVNQVLTDLGAVVEALAALKPSQLVRGGIGKRDVSTLAARTSAAVPTVVFLLEVARALGIIGVGDSHDDPQWMPTVAWDTFHDDRAAAYVSVVNSWLNLIPNPLHVAAGTTWNDEKVHVLGNHQPPPAPRPVMPFARYRVLTLLSELAPDQQAITTSDLVAHAQFRHPLTRGFDEPTVRQILAEAEHLGLTFTPFHATDACGLTHLGATLAEHVKTHMTAELSPLWFDRDRLATPDDFAQLVTPLLPELERTVITQSDLTAIATGPLHPETATALDQVATVETRGQGTVYRFTPASITRALESGLSTAAILELIERVSSTEVPGPLDFLIRDTATKLGRVTVSAARGVIVVNDPEELDPLIADPLFAAAKLTRVAPTVAISSVGPERLGVLLSTHGIDVMKSSAPAPTRARVPSNTRPVRTRTTRMNDLGAFYDTLMSHPGEPQSAPTTIAGTIREAIDSRTPLTLTVATATGDRKAVTLTPVAVAGGMVRGRRSSGEVTVPLVRVIAAQPSKEVS</sequence>
<evidence type="ECO:0000313" key="2">
    <source>
        <dbReference type="EMBL" id="PMD05145.1"/>
    </source>
</evidence>
<dbReference type="AlphaFoldDB" id="A0A2N6VLY2"/>
<dbReference type="EMBL" id="PNHK01000003">
    <property type="protein sequence ID" value="PMD05145.1"/>
    <property type="molecule type" value="Genomic_DNA"/>
</dbReference>